<gene>
    <name evidence="2" type="ORF">RFH988_LOCUS27540</name>
</gene>
<evidence type="ECO:0000259" key="1">
    <source>
        <dbReference type="Pfam" id="PF13358"/>
    </source>
</evidence>
<proteinExistence type="predicted"/>
<dbReference type="NCBIfam" id="NF033545">
    <property type="entry name" value="transpos_IS630"/>
    <property type="match status" value="1"/>
</dbReference>
<feature type="domain" description="Tc1-like transposase DDE" evidence="1">
    <location>
        <begin position="144"/>
        <end position="284"/>
    </location>
</feature>
<dbReference type="AlphaFoldDB" id="A0A815AJL8"/>
<dbReference type="InterPro" id="IPR038717">
    <property type="entry name" value="Tc1-like_DDE_dom"/>
</dbReference>
<reference evidence="2" key="1">
    <citation type="submission" date="2021-02" db="EMBL/GenBank/DDBJ databases">
        <authorList>
            <person name="Nowell W R."/>
        </authorList>
    </citation>
    <scope>NUCLEOTIDE SEQUENCE</scope>
</reference>
<organism evidence="2 3">
    <name type="scientific">Rotaria sordida</name>
    <dbReference type="NCBI Taxonomy" id="392033"/>
    <lineage>
        <taxon>Eukaryota</taxon>
        <taxon>Metazoa</taxon>
        <taxon>Spiralia</taxon>
        <taxon>Gnathifera</taxon>
        <taxon>Rotifera</taxon>
        <taxon>Eurotatoria</taxon>
        <taxon>Bdelloidea</taxon>
        <taxon>Philodinida</taxon>
        <taxon>Philodinidae</taxon>
        <taxon>Rotaria</taxon>
    </lineage>
</organism>
<evidence type="ECO:0000313" key="2">
    <source>
        <dbReference type="EMBL" id="CAF1258337.1"/>
    </source>
</evidence>
<dbReference type="EMBL" id="CAJNOO010002338">
    <property type="protein sequence ID" value="CAF1258337.1"/>
    <property type="molecule type" value="Genomic_DNA"/>
</dbReference>
<sequence length="318" mass="37856">MYKLTEEQCWYIIIEWKKGSLNVSRVARSFNCHFTTIYHVINYYRRHNDVNYTDRYNAGRPPALDSTQIKQLDRTIQQNRSATTAELLSLTHFNTTERTIRNYRLSLGYRPRKSVITVKSTNINEQKRYQFAALHHRTHIKNYIFEDECYVGLRNTRQVVWCKRGEPTPKKEVSSLRAHVNLIGFIWWTGYIFHRFDNWLNSDTYCDTVNEALSEHLHKFNGFLYISDVVKWHRSTKFKKLCDQYNIELCEWPGYSPDFNAIELVWNIIKQKIKNKNPKSQRELENAVDEVLNGLSLSVIQACIKKTQKVYQQFVSSY</sequence>
<dbReference type="Gene3D" id="3.30.420.10">
    <property type="entry name" value="Ribonuclease H-like superfamily/Ribonuclease H"/>
    <property type="match status" value="1"/>
</dbReference>
<dbReference type="OrthoDB" id="4843387at2759"/>
<dbReference type="SUPFAM" id="SSF46689">
    <property type="entry name" value="Homeodomain-like"/>
    <property type="match status" value="1"/>
</dbReference>
<dbReference type="InterPro" id="IPR036397">
    <property type="entry name" value="RNaseH_sf"/>
</dbReference>
<dbReference type="Pfam" id="PF13358">
    <property type="entry name" value="DDE_3"/>
    <property type="match status" value="1"/>
</dbReference>
<accession>A0A815AJL8</accession>
<comment type="caution">
    <text evidence="2">The sequence shown here is derived from an EMBL/GenBank/DDBJ whole genome shotgun (WGS) entry which is preliminary data.</text>
</comment>
<dbReference type="InterPro" id="IPR009057">
    <property type="entry name" value="Homeodomain-like_sf"/>
</dbReference>
<name>A0A815AJL8_9BILA</name>
<dbReference type="GO" id="GO:0003676">
    <property type="term" value="F:nucleic acid binding"/>
    <property type="evidence" value="ECO:0007669"/>
    <property type="project" value="InterPro"/>
</dbReference>
<protein>
    <recommendedName>
        <fullName evidence="1">Tc1-like transposase DDE domain-containing protein</fullName>
    </recommendedName>
</protein>
<dbReference type="Proteomes" id="UP000663882">
    <property type="component" value="Unassembled WGS sequence"/>
</dbReference>
<evidence type="ECO:0000313" key="3">
    <source>
        <dbReference type="Proteomes" id="UP000663882"/>
    </source>
</evidence>
<dbReference type="InterPro" id="IPR047655">
    <property type="entry name" value="Transpos_IS630-like"/>
</dbReference>